<evidence type="ECO:0000256" key="8">
    <source>
        <dbReference type="ARBA" id="ARBA00023180"/>
    </source>
</evidence>
<dbReference type="PhylomeDB" id="A7SCB5"/>
<sequence length="359" mass="39601">MAKWCFATFIRLTLISFSVQNALETGSKKLFVDSVAIPPSIICTRIQPLSAKQMRFCEDKPGTMVSISQGYDLGVEECKYQFRNKRWNCSLLGEERPFGQRAVPGTKEAAFTHAIISAGIVQAVTLACTQNPTGCGCDRNKDGISREGWKWGGCSVNIGHGLAVAKEFLNANDAVRSDIALMNRHNNEVGREVIRNNLDLSCKCHGPSGSCNTKTCWKSVPSFRMVGEKLRALYESRQATVKVVAAMKKSKGGQVPAYIVVKGTNKVVKPNSSANLVYLDNSPSYCNKIKSLKVPGTVGRVCSRTPESAEDVSCEVMCCGRGYSVREQIKEWKCHCKFHWCCRVECAKCSKKLMVHTCQ</sequence>
<evidence type="ECO:0000256" key="9">
    <source>
        <dbReference type="ARBA" id="ARBA00023288"/>
    </source>
</evidence>
<dbReference type="InParanoid" id="A7SCB5"/>
<keyword evidence="13" id="KW-1185">Reference proteome</keyword>
<accession>A7SCB5</accession>
<comment type="similarity">
    <text evidence="2 10">Belongs to the Wnt family.</text>
</comment>
<comment type="function">
    <text evidence="10">Ligand for members of the frizzled family of seven transmembrane receptors.</text>
</comment>
<keyword evidence="6 10" id="KW-0879">Wnt signaling pathway</keyword>
<dbReference type="Pfam" id="PF00110">
    <property type="entry name" value="wnt"/>
    <property type="match status" value="1"/>
</dbReference>
<name>A7SCB5_NEMVE</name>
<dbReference type="GO" id="GO:0005109">
    <property type="term" value="F:frizzled binding"/>
    <property type="evidence" value="ECO:0000318"/>
    <property type="project" value="GO_Central"/>
</dbReference>
<dbReference type="InterPro" id="IPR043158">
    <property type="entry name" value="Wnt_C"/>
</dbReference>
<dbReference type="KEGG" id="nve:5510245"/>
<keyword evidence="9" id="KW-0449">Lipoprotein</keyword>
<feature type="chain" id="PRO_5002711960" description="Protein Wnt" evidence="11">
    <location>
        <begin position="23"/>
        <end position="359"/>
    </location>
</feature>
<dbReference type="Proteomes" id="UP000001593">
    <property type="component" value="Unassembled WGS sequence"/>
</dbReference>
<keyword evidence="8" id="KW-0325">Glycoprotein</keyword>
<dbReference type="FunFam" id="3.30.2460.20:FF:000001">
    <property type="entry name" value="Wnt homolog"/>
    <property type="match status" value="1"/>
</dbReference>
<dbReference type="AlphaFoldDB" id="A7SCB5"/>
<evidence type="ECO:0000256" key="3">
    <source>
        <dbReference type="ARBA" id="ARBA00022473"/>
    </source>
</evidence>
<dbReference type="EMBL" id="DS469622">
    <property type="protein sequence ID" value="EDO38654.1"/>
    <property type="molecule type" value="Genomic_DNA"/>
</dbReference>
<evidence type="ECO:0000256" key="7">
    <source>
        <dbReference type="ARBA" id="ARBA00023157"/>
    </source>
</evidence>
<keyword evidence="5" id="KW-0272">Extracellular matrix</keyword>
<evidence type="ECO:0000256" key="4">
    <source>
        <dbReference type="ARBA" id="ARBA00022525"/>
    </source>
</evidence>
<dbReference type="GO" id="GO:0045165">
    <property type="term" value="P:cell fate commitment"/>
    <property type="evidence" value="ECO:0000318"/>
    <property type="project" value="GO_Central"/>
</dbReference>
<protein>
    <recommendedName>
        <fullName evidence="10">Protein Wnt</fullName>
    </recommendedName>
</protein>
<keyword evidence="4" id="KW-0964">Secreted</keyword>
<evidence type="ECO:0000256" key="5">
    <source>
        <dbReference type="ARBA" id="ARBA00022530"/>
    </source>
</evidence>
<dbReference type="PRINTS" id="PR01349">
    <property type="entry name" value="WNTPROTEIN"/>
</dbReference>
<evidence type="ECO:0000256" key="11">
    <source>
        <dbReference type="SAM" id="SignalP"/>
    </source>
</evidence>
<evidence type="ECO:0000313" key="13">
    <source>
        <dbReference type="Proteomes" id="UP000001593"/>
    </source>
</evidence>
<dbReference type="InterPro" id="IPR005817">
    <property type="entry name" value="Wnt"/>
</dbReference>
<gene>
    <name evidence="12" type="ORF">NEMVEDRAFT_v1g210076</name>
</gene>
<dbReference type="GO" id="GO:0005125">
    <property type="term" value="F:cytokine activity"/>
    <property type="evidence" value="ECO:0000318"/>
    <property type="project" value="GO_Central"/>
</dbReference>
<dbReference type="OrthoDB" id="5945655at2759"/>
<dbReference type="SMART" id="SM00097">
    <property type="entry name" value="WNT1"/>
    <property type="match status" value="1"/>
</dbReference>
<evidence type="ECO:0000256" key="6">
    <source>
        <dbReference type="ARBA" id="ARBA00022687"/>
    </source>
</evidence>
<dbReference type="HOGENOM" id="CLU_033039_1_0_1"/>
<keyword evidence="11" id="KW-0732">Signal</keyword>
<evidence type="ECO:0000313" key="12">
    <source>
        <dbReference type="EMBL" id="EDO38654.1"/>
    </source>
</evidence>
<evidence type="ECO:0000256" key="1">
    <source>
        <dbReference type="ARBA" id="ARBA00004498"/>
    </source>
</evidence>
<organism evidence="12 13">
    <name type="scientific">Nematostella vectensis</name>
    <name type="common">Starlet sea anemone</name>
    <dbReference type="NCBI Taxonomy" id="45351"/>
    <lineage>
        <taxon>Eukaryota</taxon>
        <taxon>Metazoa</taxon>
        <taxon>Cnidaria</taxon>
        <taxon>Anthozoa</taxon>
        <taxon>Hexacorallia</taxon>
        <taxon>Actiniaria</taxon>
        <taxon>Edwardsiidae</taxon>
        <taxon>Nematostella</taxon>
    </lineage>
</organism>
<dbReference type="STRING" id="45351.A7SCB5"/>
<dbReference type="eggNOG" id="KOG3913">
    <property type="taxonomic scope" value="Eukaryota"/>
</dbReference>
<feature type="signal peptide" evidence="11">
    <location>
        <begin position="1"/>
        <end position="22"/>
    </location>
</feature>
<dbReference type="GO" id="GO:0030182">
    <property type="term" value="P:neuron differentiation"/>
    <property type="evidence" value="ECO:0000318"/>
    <property type="project" value="GO_Central"/>
</dbReference>
<dbReference type="PANTHER" id="PTHR12027">
    <property type="entry name" value="WNT RELATED"/>
    <property type="match status" value="1"/>
</dbReference>
<dbReference type="OMA" id="SKGMDGC"/>
<dbReference type="GO" id="GO:0005615">
    <property type="term" value="C:extracellular space"/>
    <property type="evidence" value="ECO:0000318"/>
    <property type="project" value="GO_Central"/>
</dbReference>
<comment type="subcellular location">
    <subcellularLocation>
        <location evidence="1 10">Secreted</location>
        <location evidence="1 10">Extracellular space</location>
        <location evidence="1 10">Extracellular matrix</location>
    </subcellularLocation>
</comment>
<evidence type="ECO:0000256" key="10">
    <source>
        <dbReference type="RuleBase" id="RU003500"/>
    </source>
</evidence>
<keyword evidence="3 10" id="KW-0217">Developmental protein</keyword>
<keyword evidence="7" id="KW-1015">Disulfide bond</keyword>
<evidence type="ECO:0000256" key="2">
    <source>
        <dbReference type="ARBA" id="ARBA00005683"/>
    </source>
</evidence>
<dbReference type="GO" id="GO:0060070">
    <property type="term" value="P:canonical Wnt signaling pathway"/>
    <property type="evidence" value="ECO:0000318"/>
    <property type="project" value="GO_Central"/>
</dbReference>
<dbReference type="PANTHER" id="PTHR12027:SF112">
    <property type="entry name" value="PROTEIN WNT-2"/>
    <property type="match status" value="1"/>
</dbReference>
<proteinExistence type="inferred from homology"/>
<dbReference type="Gene3D" id="3.30.2460.20">
    <property type="match status" value="1"/>
</dbReference>
<reference evidence="12 13" key="1">
    <citation type="journal article" date="2007" name="Science">
        <title>Sea anemone genome reveals ancestral eumetazoan gene repertoire and genomic organization.</title>
        <authorList>
            <person name="Putnam N.H."/>
            <person name="Srivastava M."/>
            <person name="Hellsten U."/>
            <person name="Dirks B."/>
            <person name="Chapman J."/>
            <person name="Salamov A."/>
            <person name="Terry A."/>
            <person name="Shapiro H."/>
            <person name="Lindquist E."/>
            <person name="Kapitonov V.V."/>
            <person name="Jurka J."/>
            <person name="Genikhovich G."/>
            <person name="Grigoriev I.V."/>
            <person name="Lucas S.M."/>
            <person name="Steele R.E."/>
            <person name="Finnerty J.R."/>
            <person name="Technau U."/>
            <person name="Martindale M.Q."/>
            <person name="Rokhsar D.S."/>
        </authorList>
    </citation>
    <scope>NUCLEOTIDE SEQUENCE [LARGE SCALE GENOMIC DNA]</scope>
    <source>
        <strain evidence="13">CH2 X CH6</strain>
    </source>
</reference>